<evidence type="ECO:0000313" key="3">
    <source>
        <dbReference type="Proteomes" id="UP000310108"/>
    </source>
</evidence>
<sequence>MTSAALPTGYPAPKGGDGGLESEVASEDVVLVARPAPLDGGKGGEAGQTKATTVRWRLSWVNGIREPMPPPVVAISWMGHGVEPGGWVIDHAEPRECDATSGGGRVSPNQVRAGEITISRLRLWL</sequence>
<protein>
    <submittedName>
        <fullName evidence="2">Uncharacterized protein</fullName>
    </submittedName>
</protein>
<accession>A0A4U6XM27</accession>
<evidence type="ECO:0000256" key="1">
    <source>
        <dbReference type="SAM" id="MobiDB-lite"/>
    </source>
</evidence>
<feature type="region of interest" description="Disordered" evidence="1">
    <location>
        <begin position="1"/>
        <end position="25"/>
    </location>
</feature>
<evidence type="ECO:0000313" key="2">
    <source>
        <dbReference type="EMBL" id="TKW56717.1"/>
    </source>
</evidence>
<dbReference type="AlphaFoldDB" id="A0A4U6XM27"/>
<dbReference type="Proteomes" id="UP000310108">
    <property type="component" value="Unassembled WGS sequence"/>
</dbReference>
<name>A0A4U6XM27_9PEZI</name>
<comment type="caution">
    <text evidence="2">The sequence shown here is derived from an EMBL/GenBank/DDBJ whole genome shotgun (WGS) entry which is preliminary data.</text>
</comment>
<proteinExistence type="predicted"/>
<keyword evidence="3" id="KW-1185">Reference proteome</keyword>
<dbReference type="EMBL" id="PJEX01000060">
    <property type="protein sequence ID" value="TKW56717.1"/>
    <property type="molecule type" value="Genomic_DNA"/>
</dbReference>
<reference evidence="2 3" key="1">
    <citation type="journal article" date="2019" name="PLoS ONE">
        <title>Comparative genome analysis indicates high evolutionary potential of pathogenicity genes in Colletotrichum tanaceti.</title>
        <authorList>
            <person name="Lelwala R.V."/>
            <person name="Korhonen P.K."/>
            <person name="Young N.D."/>
            <person name="Scott J.B."/>
            <person name="Ades P.A."/>
            <person name="Gasser R.B."/>
            <person name="Taylor P.W.J."/>
        </authorList>
    </citation>
    <scope>NUCLEOTIDE SEQUENCE [LARGE SCALE GENOMIC DNA]</scope>
    <source>
        <strain evidence="2">BRIP57314</strain>
    </source>
</reference>
<gene>
    <name evidence="2" type="ORF">CTA1_1576</name>
</gene>
<organism evidence="2 3">
    <name type="scientific">Colletotrichum tanaceti</name>
    <dbReference type="NCBI Taxonomy" id="1306861"/>
    <lineage>
        <taxon>Eukaryota</taxon>
        <taxon>Fungi</taxon>
        <taxon>Dikarya</taxon>
        <taxon>Ascomycota</taxon>
        <taxon>Pezizomycotina</taxon>
        <taxon>Sordariomycetes</taxon>
        <taxon>Hypocreomycetidae</taxon>
        <taxon>Glomerellales</taxon>
        <taxon>Glomerellaceae</taxon>
        <taxon>Colletotrichum</taxon>
        <taxon>Colletotrichum destructivum species complex</taxon>
    </lineage>
</organism>